<name>A0ABQ5AHJ5_9ASTR</name>
<dbReference type="Proteomes" id="UP001151760">
    <property type="component" value="Unassembled WGS sequence"/>
</dbReference>
<dbReference type="PANTHER" id="PTHR34676">
    <property type="entry name" value="DUF4219 DOMAIN-CONTAINING PROTEIN-RELATED"/>
    <property type="match status" value="1"/>
</dbReference>
<dbReference type="PANTHER" id="PTHR34676:SF17">
    <property type="entry name" value="OS06G0684500 PROTEIN"/>
    <property type="match status" value="1"/>
</dbReference>
<reference evidence="1" key="1">
    <citation type="journal article" date="2022" name="Int. J. Mol. Sci.">
        <title>Draft Genome of Tanacetum Coccineum: Genomic Comparison of Closely Related Tanacetum-Family Plants.</title>
        <authorList>
            <person name="Yamashiro T."/>
            <person name="Shiraishi A."/>
            <person name="Nakayama K."/>
            <person name="Satake H."/>
        </authorList>
    </citation>
    <scope>NUCLEOTIDE SEQUENCE</scope>
</reference>
<evidence type="ECO:0008006" key="3">
    <source>
        <dbReference type="Google" id="ProtNLM"/>
    </source>
</evidence>
<keyword evidence="2" id="KW-1185">Reference proteome</keyword>
<gene>
    <name evidence="1" type="ORF">Tco_0823319</name>
</gene>
<dbReference type="EMBL" id="BQNB010012326">
    <property type="protein sequence ID" value="GJT02150.1"/>
    <property type="molecule type" value="Genomic_DNA"/>
</dbReference>
<protein>
    <recommendedName>
        <fullName evidence="3">UBN2 domain-containing protein</fullName>
    </recommendedName>
</protein>
<evidence type="ECO:0000313" key="1">
    <source>
        <dbReference type="EMBL" id="GJT02150.1"/>
    </source>
</evidence>
<comment type="caution">
    <text evidence="1">The sequence shown here is derived from an EMBL/GenBank/DDBJ whole genome shotgun (WGS) entry which is preliminary data.</text>
</comment>
<accession>A0ABQ5AHJ5</accession>
<sequence>MVIYSFKKSPKTKKDEIVPFDKQSDDLKKKLAKNNEAKMVIYNALPRKRIRRFLCVKRQKKFRILLLITHQGNSQVKDNKIDLLVQQYEQFTIPKEESIDNSIFLDLTYYYSPKAFDEGFSSKNYVSKIFRALHPKWRAKVTTIEESKDLTSLSLDELIENLKVYEMIIKKDSEMVKEREQMRSLALKAKKESSDEDSSTSN</sequence>
<dbReference type="Pfam" id="PF14223">
    <property type="entry name" value="Retrotran_gag_2"/>
    <property type="match status" value="1"/>
</dbReference>
<evidence type="ECO:0000313" key="2">
    <source>
        <dbReference type="Proteomes" id="UP001151760"/>
    </source>
</evidence>
<proteinExistence type="predicted"/>
<organism evidence="1 2">
    <name type="scientific">Tanacetum coccineum</name>
    <dbReference type="NCBI Taxonomy" id="301880"/>
    <lineage>
        <taxon>Eukaryota</taxon>
        <taxon>Viridiplantae</taxon>
        <taxon>Streptophyta</taxon>
        <taxon>Embryophyta</taxon>
        <taxon>Tracheophyta</taxon>
        <taxon>Spermatophyta</taxon>
        <taxon>Magnoliopsida</taxon>
        <taxon>eudicotyledons</taxon>
        <taxon>Gunneridae</taxon>
        <taxon>Pentapetalae</taxon>
        <taxon>asterids</taxon>
        <taxon>campanulids</taxon>
        <taxon>Asterales</taxon>
        <taxon>Asteraceae</taxon>
        <taxon>Asteroideae</taxon>
        <taxon>Anthemideae</taxon>
        <taxon>Anthemidinae</taxon>
        <taxon>Tanacetum</taxon>
    </lineage>
</organism>
<reference evidence="1" key="2">
    <citation type="submission" date="2022-01" db="EMBL/GenBank/DDBJ databases">
        <authorList>
            <person name="Yamashiro T."/>
            <person name="Shiraishi A."/>
            <person name="Satake H."/>
            <person name="Nakayama K."/>
        </authorList>
    </citation>
    <scope>NUCLEOTIDE SEQUENCE</scope>
</reference>